<dbReference type="InterPro" id="IPR050066">
    <property type="entry name" value="UvrABC_protein_C"/>
</dbReference>
<dbReference type="PROSITE" id="PS50164">
    <property type="entry name" value="GIY_YIG"/>
    <property type="match status" value="1"/>
</dbReference>
<dbReference type="PANTHER" id="PTHR30562:SF1">
    <property type="entry name" value="UVRABC SYSTEM PROTEIN C"/>
    <property type="match status" value="1"/>
</dbReference>
<dbReference type="GO" id="GO:0009432">
    <property type="term" value="P:SOS response"/>
    <property type="evidence" value="ECO:0007669"/>
    <property type="project" value="UniProtKB-UniRule"/>
</dbReference>
<comment type="subcellular location">
    <subcellularLocation>
        <location evidence="7">Cytoplasm</location>
    </subcellularLocation>
</comment>
<dbReference type="InterPro" id="IPR000305">
    <property type="entry name" value="GIY-YIG_endonuc"/>
</dbReference>
<dbReference type="NCBIfam" id="TIGR00194">
    <property type="entry name" value="uvrC"/>
    <property type="match status" value="1"/>
</dbReference>
<keyword evidence="5 7" id="KW-0234">DNA repair</keyword>
<dbReference type="Gene3D" id="3.30.420.340">
    <property type="entry name" value="UvrC, RNAse H endonuclease domain"/>
    <property type="match status" value="1"/>
</dbReference>
<dbReference type="GO" id="GO:0006289">
    <property type="term" value="P:nucleotide-excision repair"/>
    <property type="evidence" value="ECO:0007669"/>
    <property type="project" value="UniProtKB-UniRule"/>
</dbReference>
<comment type="similarity">
    <text evidence="7">Belongs to the UvrC family.</text>
</comment>
<feature type="domain" description="UVR" evidence="8">
    <location>
        <begin position="218"/>
        <end position="253"/>
    </location>
</feature>
<dbReference type="Pfam" id="PF08459">
    <property type="entry name" value="UvrC_RNaseH_dom"/>
    <property type="match status" value="1"/>
</dbReference>
<dbReference type="InterPro" id="IPR001162">
    <property type="entry name" value="UvrC_RNase_H_dom"/>
</dbReference>
<comment type="caution">
    <text evidence="11">The sequence shown here is derived from an EMBL/GenBank/DDBJ whole genome shotgun (WGS) entry which is preliminary data.</text>
</comment>
<dbReference type="Gene3D" id="4.10.860.10">
    <property type="entry name" value="UVR domain"/>
    <property type="match status" value="1"/>
</dbReference>
<evidence type="ECO:0000256" key="5">
    <source>
        <dbReference type="ARBA" id="ARBA00023204"/>
    </source>
</evidence>
<dbReference type="InterPro" id="IPR010994">
    <property type="entry name" value="RuvA_2-like"/>
</dbReference>
<dbReference type="EMBL" id="MTHD01000002">
    <property type="protein sequence ID" value="OMG55276.1"/>
    <property type="molecule type" value="Genomic_DNA"/>
</dbReference>
<gene>
    <name evidence="7" type="primary">uvrC</name>
    <name evidence="11" type="ORF">BJN45_07095</name>
</gene>
<dbReference type="SMART" id="SM00465">
    <property type="entry name" value="GIYc"/>
    <property type="match status" value="1"/>
</dbReference>
<feature type="domain" description="UvrC family homology region profile" evidence="10">
    <location>
        <begin position="269"/>
        <end position="490"/>
    </location>
</feature>
<comment type="function">
    <text evidence="7">The UvrABC repair system catalyzes the recognition and processing of DNA lesions. UvrC both incises the 5' and 3' sides of the lesion. The N-terminal half is responsible for the 3' incision and the C-terminal half is responsible for the 5' incision.</text>
</comment>
<evidence type="ECO:0000256" key="2">
    <source>
        <dbReference type="ARBA" id="ARBA00022763"/>
    </source>
</evidence>
<dbReference type="SUPFAM" id="SSF46600">
    <property type="entry name" value="C-terminal UvrC-binding domain of UvrB"/>
    <property type="match status" value="1"/>
</dbReference>
<dbReference type="Pfam" id="PF01541">
    <property type="entry name" value="GIY-YIG"/>
    <property type="match status" value="1"/>
</dbReference>
<keyword evidence="3 7" id="KW-0228">DNA excision</keyword>
<dbReference type="InterPro" id="IPR003583">
    <property type="entry name" value="Hlx-hairpin-Hlx_DNA-bd_motif"/>
</dbReference>
<evidence type="ECO:0000256" key="3">
    <source>
        <dbReference type="ARBA" id="ARBA00022769"/>
    </source>
</evidence>
<dbReference type="GO" id="GO:0009381">
    <property type="term" value="F:excinuclease ABC activity"/>
    <property type="evidence" value="ECO:0007669"/>
    <property type="project" value="UniProtKB-UniRule"/>
</dbReference>
<dbReference type="SUPFAM" id="SSF82771">
    <property type="entry name" value="GIY-YIG endonuclease"/>
    <property type="match status" value="1"/>
</dbReference>
<dbReference type="GO" id="GO:0009380">
    <property type="term" value="C:excinuclease repair complex"/>
    <property type="evidence" value="ECO:0007669"/>
    <property type="project" value="InterPro"/>
</dbReference>
<keyword evidence="12" id="KW-1185">Reference proteome</keyword>
<dbReference type="Proteomes" id="UP000187526">
    <property type="component" value="Unassembled WGS sequence"/>
</dbReference>
<comment type="subunit">
    <text evidence="7">Interacts with UvrB in an incision complex.</text>
</comment>
<protein>
    <recommendedName>
        <fullName evidence="7">UvrABC system protein C</fullName>
        <shortName evidence="7">Protein UvrC</shortName>
    </recommendedName>
    <alternativeName>
        <fullName evidence="7">Excinuclease ABC subunit C</fullName>
    </alternativeName>
</protein>
<feature type="domain" description="GIY-YIG" evidence="9">
    <location>
        <begin position="31"/>
        <end position="109"/>
    </location>
</feature>
<dbReference type="SMART" id="SM00278">
    <property type="entry name" value="HhH1"/>
    <property type="match status" value="2"/>
</dbReference>
<evidence type="ECO:0000313" key="12">
    <source>
        <dbReference type="Proteomes" id="UP000187526"/>
    </source>
</evidence>
<dbReference type="GO" id="GO:0005737">
    <property type="term" value="C:cytoplasm"/>
    <property type="evidence" value="ECO:0007669"/>
    <property type="project" value="UniProtKB-SubCell"/>
</dbReference>
<dbReference type="CDD" id="cd10434">
    <property type="entry name" value="GIY-YIG_UvrC_Cho"/>
    <property type="match status" value="1"/>
</dbReference>
<dbReference type="InterPro" id="IPR001943">
    <property type="entry name" value="UVR_dom"/>
</dbReference>
<dbReference type="InterPro" id="IPR004791">
    <property type="entry name" value="UvrC"/>
</dbReference>
<keyword evidence="1 7" id="KW-0963">Cytoplasm</keyword>
<evidence type="ECO:0000256" key="6">
    <source>
        <dbReference type="ARBA" id="ARBA00023236"/>
    </source>
</evidence>
<dbReference type="PANTHER" id="PTHR30562">
    <property type="entry name" value="UVRC/OXIDOREDUCTASE"/>
    <property type="match status" value="1"/>
</dbReference>
<dbReference type="Pfam" id="PF14520">
    <property type="entry name" value="HHH_5"/>
    <property type="match status" value="1"/>
</dbReference>
<dbReference type="AlphaFoldDB" id="A0A1R1I931"/>
<dbReference type="NCBIfam" id="NF001824">
    <property type="entry name" value="PRK00558.1-5"/>
    <property type="match status" value="1"/>
</dbReference>
<dbReference type="Pfam" id="PF02151">
    <property type="entry name" value="UVR"/>
    <property type="match status" value="1"/>
</dbReference>
<dbReference type="FunFam" id="3.40.1440.10:FF:000001">
    <property type="entry name" value="UvrABC system protein C"/>
    <property type="match status" value="1"/>
</dbReference>
<dbReference type="InterPro" id="IPR036876">
    <property type="entry name" value="UVR_dom_sf"/>
</dbReference>
<proteinExistence type="inferred from homology"/>
<evidence type="ECO:0000259" key="8">
    <source>
        <dbReference type="PROSITE" id="PS50151"/>
    </source>
</evidence>
<dbReference type="InterPro" id="IPR047296">
    <property type="entry name" value="GIY-YIG_UvrC_Cho"/>
</dbReference>
<evidence type="ECO:0000256" key="4">
    <source>
        <dbReference type="ARBA" id="ARBA00022881"/>
    </source>
</evidence>
<dbReference type="HAMAP" id="MF_00203">
    <property type="entry name" value="UvrC"/>
    <property type="match status" value="1"/>
</dbReference>
<reference evidence="11 12" key="1">
    <citation type="submission" date="2016-10" db="EMBL/GenBank/DDBJ databases">
        <title>Alkaliphiles isolated from bioreactors.</title>
        <authorList>
            <person name="Salah Z."/>
            <person name="Rout S.P."/>
            <person name="Humphreys P.N."/>
        </authorList>
    </citation>
    <scope>NUCLEOTIDE SEQUENCE [LARGE SCALE GENOMIC DNA]</scope>
    <source>
        <strain evidence="11 12">ZS02</strain>
    </source>
</reference>
<accession>A0A1R1I931</accession>
<evidence type="ECO:0000259" key="9">
    <source>
        <dbReference type="PROSITE" id="PS50164"/>
    </source>
</evidence>
<organism evidence="11 12">
    <name type="scientific">Azonexus hydrophilus</name>
    <dbReference type="NCBI Taxonomy" id="418702"/>
    <lineage>
        <taxon>Bacteria</taxon>
        <taxon>Pseudomonadati</taxon>
        <taxon>Pseudomonadota</taxon>
        <taxon>Betaproteobacteria</taxon>
        <taxon>Rhodocyclales</taxon>
        <taxon>Azonexaceae</taxon>
        <taxon>Azonexus</taxon>
    </lineage>
</organism>
<dbReference type="FunFam" id="3.30.420.340:FF:000001">
    <property type="entry name" value="UvrABC system protein C"/>
    <property type="match status" value="1"/>
</dbReference>
<dbReference type="GO" id="GO:0003677">
    <property type="term" value="F:DNA binding"/>
    <property type="evidence" value="ECO:0007669"/>
    <property type="project" value="UniProtKB-UniRule"/>
</dbReference>
<dbReference type="STRING" id="418702.BJN45_07095"/>
<dbReference type="InterPro" id="IPR038476">
    <property type="entry name" value="UvrC_RNase_H_dom_sf"/>
</dbReference>
<keyword evidence="2 7" id="KW-0227">DNA damage</keyword>
<keyword evidence="6 7" id="KW-0742">SOS response</keyword>
<dbReference type="InterPro" id="IPR035901">
    <property type="entry name" value="GIY-YIG_endonuc_sf"/>
</dbReference>
<evidence type="ECO:0000259" key="10">
    <source>
        <dbReference type="PROSITE" id="PS50165"/>
    </source>
</evidence>
<sequence>MAPHAFLPVFHPLLRSTVAFDAKSFLASLTELPGVYRMLGADGAVLYVGKAKNLKKRVASYFRENLSSPRIAHMVSQIAAIETTATRTEAEALLLENNLIKSLAPRYNILFRDDKSYPYIVLTRGNYPRLGFFRGNPDRKADYYGPYPSSWAVRDSIHLLQKMFRLRTCEDSVFANRSRPCLLYQIKRCSGPCVDRITPADYAADVQLAAMFLLGKQQEVTKRLTRSMEEASAQLAFEQAAIYRDQIHSLHQVQEKQFVSSNKGEDVDIVVALKQDGQLCVNLAMVRGGRHLGDRPFFPSNAGDSSAADAVAAFLRQHYAAHPAPARLLVSPLPNEEEEGGSAAVLGELAGRPVPVQEARSLSQKAWIEMALQNARLAILARNQATAQQEQRLAALQEALQLAEPVARIECFDISHTMGEKAVASCVVYDGNKMKKSDYRRFNIRDITPGDDYAAMRQAVTRRYDGIANGEGTAPDLILIDGGKGQVASAWAALADLGLTHLNMIGVAKGEERKPGLESLIFPEADGRPPLNLPSDHPALHLIQEVRDEAHRFAITGHRAQRGKARKTSTLESLPGVGPARRKALVARFGGIAGVLAASPEQLAEVPGISREMAEKIHSALH</sequence>
<name>A0A1R1I931_9RHOO</name>
<evidence type="ECO:0000256" key="1">
    <source>
        <dbReference type="ARBA" id="ARBA00022490"/>
    </source>
</evidence>
<dbReference type="PROSITE" id="PS50151">
    <property type="entry name" value="UVR"/>
    <property type="match status" value="1"/>
</dbReference>
<dbReference type="Gene3D" id="1.10.150.20">
    <property type="entry name" value="5' to 3' exonuclease, C-terminal subdomain"/>
    <property type="match status" value="1"/>
</dbReference>
<dbReference type="SUPFAM" id="SSF47781">
    <property type="entry name" value="RuvA domain 2-like"/>
    <property type="match status" value="1"/>
</dbReference>
<dbReference type="Pfam" id="PF22920">
    <property type="entry name" value="UvrC_RNaseH"/>
    <property type="match status" value="1"/>
</dbReference>
<keyword evidence="4 7" id="KW-0267">Excision nuclease</keyword>
<dbReference type="Gene3D" id="3.40.1440.10">
    <property type="entry name" value="GIY-YIG endonuclease"/>
    <property type="match status" value="1"/>
</dbReference>
<evidence type="ECO:0000313" key="11">
    <source>
        <dbReference type="EMBL" id="OMG55276.1"/>
    </source>
</evidence>
<dbReference type="PROSITE" id="PS50165">
    <property type="entry name" value="UVRC"/>
    <property type="match status" value="1"/>
</dbReference>
<evidence type="ECO:0000256" key="7">
    <source>
        <dbReference type="HAMAP-Rule" id="MF_00203"/>
    </source>
</evidence>